<dbReference type="GO" id="GO:0009090">
    <property type="term" value="P:homoserine biosynthetic process"/>
    <property type="evidence" value="ECO:0007669"/>
    <property type="project" value="TreeGrafter"/>
</dbReference>
<evidence type="ECO:0000256" key="1">
    <source>
        <dbReference type="ARBA" id="ARBA00010122"/>
    </source>
</evidence>
<accession>A0AAN8VKX8</accession>
<protein>
    <submittedName>
        <fullName evidence="2">Uncharacterized protein</fullName>
    </submittedName>
</protein>
<dbReference type="EMBL" id="JBAMMX010000011">
    <property type="protein sequence ID" value="KAK6931806.1"/>
    <property type="molecule type" value="Genomic_DNA"/>
</dbReference>
<keyword evidence="3" id="KW-1185">Reference proteome</keyword>
<dbReference type="PANTHER" id="PTHR21499:SF59">
    <property type="entry name" value="ASPARTOKINASE"/>
    <property type="match status" value="1"/>
</dbReference>
<comment type="caution">
    <text evidence="2">The sequence shown here is derived from an EMBL/GenBank/DDBJ whole genome shotgun (WGS) entry which is preliminary data.</text>
</comment>
<dbReference type="PANTHER" id="PTHR21499">
    <property type="entry name" value="ASPARTATE KINASE"/>
    <property type="match status" value="1"/>
</dbReference>
<dbReference type="GO" id="GO:0009570">
    <property type="term" value="C:chloroplast stroma"/>
    <property type="evidence" value="ECO:0007669"/>
    <property type="project" value="TreeGrafter"/>
</dbReference>
<evidence type="ECO:0000313" key="2">
    <source>
        <dbReference type="EMBL" id="KAK6931806.1"/>
    </source>
</evidence>
<dbReference type="GO" id="GO:0004072">
    <property type="term" value="F:aspartate kinase activity"/>
    <property type="evidence" value="ECO:0007669"/>
    <property type="project" value="TreeGrafter"/>
</dbReference>
<dbReference type="InterPro" id="IPR036393">
    <property type="entry name" value="AceGlu_kinase-like_sf"/>
</dbReference>
<dbReference type="GO" id="GO:0009089">
    <property type="term" value="P:lysine biosynthetic process via diaminopimelate"/>
    <property type="evidence" value="ECO:0007669"/>
    <property type="project" value="TreeGrafter"/>
</dbReference>
<dbReference type="Proteomes" id="UP001370490">
    <property type="component" value="Unassembled WGS sequence"/>
</dbReference>
<organism evidence="2 3">
    <name type="scientific">Dillenia turbinata</name>
    <dbReference type="NCBI Taxonomy" id="194707"/>
    <lineage>
        <taxon>Eukaryota</taxon>
        <taxon>Viridiplantae</taxon>
        <taxon>Streptophyta</taxon>
        <taxon>Embryophyta</taxon>
        <taxon>Tracheophyta</taxon>
        <taxon>Spermatophyta</taxon>
        <taxon>Magnoliopsida</taxon>
        <taxon>eudicotyledons</taxon>
        <taxon>Gunneridae</taxon>
        <taxon>Pentapetalae</taxon>
        <taxon>Dilleniales</taxon>
        <taxon>Dilleniaceae</taxon>
        <taxon>Dillenia</taxon>
    </lineage>
</organism>
<dbReference type="AlphaFoldDB" id="A0AAN8VKX8"/>
<evidence type="ECO:0000313" key="3">
    <source>
        <dbReference type="Proteomes" id="UP001370490"/>
    </source>
</evidence>
<gene>
    <name evidence="2" type="ORF">RJ641_003599</name>
</gene>
<name>A0AAN8VKX8_9MAGN</name>
<proteinExistence type="inferred from homology"/>
<reference evidence="2 3" key="1">
    <citation type="submission" date="2023-12" db="EMBL/GenBank/DDBJ databases">
        <title>A high-quality genome assembly for Dillenia turbinata (Dilleniales).</title>
        <authorList>
            <person name="Chanderbali A."/>
        </authorList>
    </citation>
    <scope>NUCLEOTIDE SEQUENCE [LARGE SCALE GENOMIC DNA]</scope>
    <source>
        <strain evidence="2">LSX21</strain>
        <tissue evidence="2">Leaf</tissue>
    </source>
</reference>
<sequence>MTKCQDFFVTAEKLECWLFYVLLQYDAYDSGFITTDDFTNADILEATYLAIAKRLHNDWITNPAIPIVTGFLRKNYRVFHYYFFVVFSNSFIWGWRSCAVTTLGWDGSDLTATTIGKTLGLQEI</sequence>
<dbReference type="GO" id="GO:0005829">
    <property type="term" value="C:cytosol"/>
    <property type="evidence" value="ECO:0007669"/>
    <property type="project" value="TreeGrafter"/>
</dbReference>
<dbReference type="Gene3D" id="3.40.1160.10">
    <property type="entry name" value="Acetylglutamate kinase-like"/>
    <property type="match status" value="1"/>
</dbReference>
<comment type="similarity">
    <text evidence="1">Belongs to the aspartokinase family.</text>
</comment>